<comment type="caution">
    <text evidence="1">The sequence shown here is derived from an EMBL/GenBank/DDBJ whole genome shotgun (WGS) entry which is preliminary data.</text>
</comment>
<sequence>MRSVDYRDNKAGAIYQSEDRGGAKQLDIVLGNQLDTVLEAFNVGLWQQAKP</sequence>
<reference evidence="2" key="1">
    <citation type="journal article" date="2019" name="Int. J. Syst. Evol. Microbiol.">
        <title>The Global Catalogue of Microorganisms (GCM) 10K type strain sequencing project: providing services to taxonomists for standard genome sequencing and annotation.</title>
        <authorList>
            <consortium name="The Broad Institute Genomics Platform"/>
            <consortium name="The Broad Institute Genome Sequencing Center for Infectious Disease"/>
            <person name="Wu L."/>
            <person name="Ma J."/>
        </authorList>
    </citation>
    <scope>NUCLEOTIDE SEQUENCE [LARGE SCALE GENOMIC DNA]</scope>
    <source>
        <strain evidence="2">JCM 19134</strain>
    </source>
</reference>
<keyword evidence="2" id="KW-1185">Reference proteome</keyword>
<evidence type="ECO:0000313" key="2">
    <source>
        <dbReference type="Proteomes" id="UP001409585"/>
    </source>
</evidence>
<dbReference type="RefSeq" id="WP_345418406.1">
    <property type="nucleotide sequence ID" value="NZ_AP031496.1"/>
</dbReference>
<dbReference type="AlphaFoldDB" id="A0AAV3TZF9"/>
<evidence type="ECO:0000313" key="1">
    <source>
        <dbReference type="EMBL" id="GAA4935564.1"/>
    </source>
</evidence>
<name>A0AAV3TZF9_9ALTE</name>
<protein>
    <submittedName>
        <fullName evidence="1">Uncharacterized protein</fullName>
    </submittedName>
</protein>
<accession>A0AAV3TZF9</accession>
<proteinExistence type="predicted"/>
<organism evidence="1 2">
    <name type="scientific">Halioxenophilus aromaticivorans</name>
    <dbReference type="NCBI Taxonomy" id="1306992"/>
    <lineage>
        <taxon>Bacteria</taxon>
        <taxon>Pseudomonadati</taxon>
        <taxon>Pseudomonadota</taxon>
        <taxon>Gammaproteobacteria</taxon>
        <taxon>Alteromonadales</taxon>
        <taxon>Alteromonadaceae</taxon>
        <taxon>Halioxenophilus</taxon>
    </lineage>
</organism>
<dbReference type="Proteomes" id="UP001409585">
    <property type="component" value="Unassembled WGS sequence"/>
</dbReference>
<dbReference type="EMBL" id="BAABLX010000007">
    <property type="protein sequence ID" value="GAA4935564.1"/>
    <property type="molecule type" value="Genomic_DNA"/>
</dbReference>
<gene>
    <name evidence="1" type="ORF">GCM10025791_11370</name>
</gene>